<dbReference type="InterPro" id="IPR031691">
    <property type="entry name" value="LIAS_N"/>
</dbReference>
<feature type="binding site" evidence="9">
    <location>
        <position position="343"/>
    </location>
    <ligand>
        <name>[4Fe-4S] cluster</name>
        <dbReference type="ChEBI" id="CHEBI:49883"/>
        <label>1</label>
    </ligand>
</feature>
<dbReference type="GO" id="GO:0005739">
    <property type="term" value="C:mitochondrion"/>
    <property type="evidence" value="ECO:0007669"/>
    <property type="project" value="UniProtKB-SubCell"/>
</dbReference>
<evidence type="ECO:0000256" key="8">
    <source>
        <dbReference type="ARBA" id="ARBA00047326"/>
    </source>
</evidence>
<organism evidence="11 12">
    <name type="scientific">Galdieria partita</name>
    <dbReference type="NCBI Taxonomy" id="83374"/>
    <lineage>
        <taxon>Eukaryota</taxon>
        <taxon>Rhodophyta</taxon>
        <taxon>Bangiophyceae</taxon>
        <taxon>Galdieriales</taxon>
        <taxon>Galdieriaceae</taxon>
        <taxon>Galdieria</taxon>
    </lineage>
</organism>
<dbReference type="InterPro" id="IPR006638">
    <property type="entry name" value="Elp3/MiaA/NifB-like_rSAM"/>
</dbReference>
<dbReference type="PANTHER" id="PTHR10949:SF0">
    <property type="entry name" value="LIPOYL SYNTHASE, MITOCHONDRIAL"/>
    <property type="match status" value="1"/>
</dbReference>
<dbReference type="NCBIfam" id="NF004019">
    <property type="entry name" value="PRK05481.1"/>
    <property type="match status" value="1"/>
</dbReference>
<comment type="subcellular location">
    <subcellularLocation>
        <location evidence="1 9">Mitochondrion</location>
    </subcellularLocation>
</comment>
<dbReference type="PANTHER" id="PTHR10949">
    <property type="entry name" value="LIPOYL SYNTHASE"/>
    <property type="match status" value="1"/>
</dbReference>
<dbReference type="EC" id="2.8.1.8" evidence="9"/>
<keyword evidence="12" id="KW-1185">Reference proteome</keyword>
<keyword evidence="5 9" id="KW-0479">Metal-binding</keyword>
<sequence length="364" mass="40932">MMFIAEPFGLSVKAKEPFKCRSRFLRLANELSGRIIRKKHYLFVIASNREYNSSEAPQVPKVLPSQKTSKPSWLKAVAPESVHSRFRELKETVTELGLHTVCEEAQCPNIGECWNGGTATVMLLGDTCTRGCRFCAVKTDSKPPPLDPLEPFKVAQALANWNLDYVVLTSVDRDDLQDGGADHFARTVELIKLVKPKMLVECLVGDFNGNLESVERLATCGMEVFAHNLETVARLQKYVRDRRANYQQSLAILKVAKDLNPTLITKSSIMLGLGETVMEVRQTMLDLRSVGVEALTLGQYLRPTPQHLSVVEYITPESFEQWKEIGREMGFLYVASGPLVRSSYKAGEYYMKNIVESQRRLGSH</sequence>
<comment type="similarity">
    <text evidence="9">Belongs to the radical SAM superfamily. Lipoyl synthase family.</text>
</comment>
<comment type="pathway">
    <text evidence="9">Protein modification; protein lipoylation via endogenous pathway; protein N(6)-(lipoyl)lysine from octanoyl-[acyl-carrier-protein]: step 2/2.</text>
</comment>
<dbReference type="AlphaFoldDB" id="A0A9C7PVI6"/>
<evidence type="ECO:0000313" key="11">
    <source>
        <dbReference type="EMBL" id="GJQ11181.1"/>
    </source>
</evidence>
<keyword evidence="2 9" id="KW-0004">4Fe-4S</keyword>
<comment type="catalytic activity">
    <reaction evidence="8 9">
        <text>[[Fe-S] cluster scaffold protein carrying a second [4Fe-4S](2+) cluster] + N(6)-octanoyl-L-lysyl-[protein] + 2 oxidized [2Fe-2S]-[ferredoxin] + 2 S-adenosyl-L-methionine + 4 H(+) = [[Fe-S] cluster scaffold protein] + N(6)-[(R)-dihydrolipoyl]-L-lysyl-[protein] + 4 Fe(3+) + 2 hydrogen sulfide + 2 5'-deoxyadenosine + 2 L-methionine + 2 reduced [2Fe-2S]-[ferredoxin]</text>
        <dbReference type="Rhea" id="RHEA:16585"/>
        <dbReference type="Rhea" id="RHEA-COMP:9928"/>
        <dbReference type="Rhea" id="RHEA-COMP:10000"/>
        <dbReference type="Rhea" id="RHEA-COMP:10001"/>
        <dbReference type="Rhea" id="RHEA-COMP:10475"/>
        <dbReference type="Rhea" id="RHEA-COMP:14568"/>
        <dbReference type="Rhea" id="RHEA-COMP:14569"/>
        <dbReference type="ChEBI" id="CHEBI:15378"/>
        <dbReference type="ChEBI" id="CHEBI:17319"/>
        <dbReference type="ChEBI" id="CHEBI:29034"/>
        <dbReference type="ChEBI" id="CHEBI:29919"/>
        <dbReference type="ChEBI" id="CHEBI:33722"/>
        <dbReference type="ChEBI" id="CHEBI:33737"/>
        <dbReference type="ChEBI" id="CHEBI:33738"/>
        <dbReference type="ChEBI" id="CHEBI:57844"/>
        <dbReference type="ChEBI" id="CHEBI:59789"/>
        <dbReference type="ChEBI" id="CHEBI:78809"/>
        <dbReference type="ChEBI" id="CHEBI:83100"/>
        <dbReference type="EC" id="2.8.1.8"/>
    </reaction>
</comment>
<dbReference type="SUPFAM" id="SSF102114">
    <property type="entry name" value="Radical SAM enzymes"/>
    <property type="match status" value="1"/>
</dbReference>
<dbReference type="NCBIfam" id="TIGR00510">
    <property type="entry name" value="lipA"/>
    <property type="match status" value="1"/>
</dbReference>
<keyword evidence="3 9" id="KW-0808">Transferase</keyword>
<dbReference type="GO" id="GO:0051539">
    <property type="term" value="F:4 iron, 4 sulfur cluster binding"/>
    <property type="evidence" value="ECO:0007669"/>
    <property type="project" value="UniProtKB-UniRule"/>
</dbReference>
<evidence type="ECO:0000256" key="4">
    <source>
        <dbReference type="ARBA" id="ARBA00022691"/>
    </source>
</evidence>
<dbReference type="GO" id="GO:0046872">
    <property type="term" value="F:metal ion binding"/>
    <property type="evidence" value="ECO:0007669"/>
    <property type="project" value="UniProtKB-KW"/>
</dbReference>
<dbReference type="PIRSF" id="PIRSF005963">
    <property type="entry name" value="Lipoyl_synth"/>
    <property type="match status" value="1"/>
</dbReference>
<keyword evidence="7 9" id="KW-0411">Iron-sulfur</keyword>
<dbReference type="SFLD" id="SFLDG01058">
    <property type="entry name" value="lipoyl_synthase_like"/>
    <property type="match status" value="1"/>
</dbReference>
<dbReference type="Proteomes" id="UP001061958">
    <property type="component" value="Unassembled WGS sequence"/>
</dbReference>
<feature type="binding site" evidence="9">
    <location>
        <position position="107"/>
    </location>
    <ligand>
        <name>[4Fe-4S] cluster</name>
        <dbReference type="ChEBI" id="CHEBI:49883"/>
        <label>1</label>
    </ligand>
</feature>
<dbReference type="Pfam" id="PF16881">
    <property type="entry name" value="LIAS_N"/>
    <property type="match status" value="1"/>
</dbReference>
<evidence type="ECO:0000256" key="1">
    <source>
        <dbReference type="ARBA" id="ARBA00004173"/>
    </source>
</evidence>
<dbReference type="EMBL" id="BQMJ01000021">
    <property type="protein sequence ID" value="GJQ11181.1"/>
    <property type="molecule type" value="Genomic_DNA"/>
</dbReference>
<feature type="domain" description="Radical SAM core" evidence="10">
    <location>
        <begin position="114"/>
        <end position="332"/>
    </location>
</feature>
<comment type="function">
    <text evidence="9">Catalyzes the radical-mediated insertion of two sulfur atoms into the C-6 and C-8 positions of the octanoyl moiety bound to the lipoyl domains of lipoate-dependent enzymes, thereby converting the octanoylated domains into lipoylated derivatives.</text>
</comment>
<dbReference type="Gene3D" id="3.20.20.70">
    <property type="entry name" value="Aldolase class I"/>
    <property type="match status" value="1"/>
</dbReference>
<dbReference type="InterPro" id="IPR003698">
    <property type="entry name" value="Lipoyl_synth"/>
</dbReference>
<feature type="binding site" evidence="9">
    <location>
        <position position="113"/>
    </location>
    <ligand>
        <name>[4Fe-4S] cluster</name>
        <dbReference type="ChEBI" id="CHEBI:49883"/>
        <label>1</label>
    </ligand>
</feature>
<dbReference type="NCBIfam" id="NF009544">
    <property type="entry name" value="PRK12928.1"/>
    <property type="match status" value="1"/>
</dbReference>
<feature type="binding site" evidence="9">
    <location>
        <position position="135"/>
    </location>
    <ligand>
        <name>[4Fe-4S] cluster</name>
        <dbReference type="ChEBI" id="CHEBI:49883"/>
        <label>2</label>
        <note>4Fe-4S-S-AdoMet</note>
    </ligand>
</feature>
<accession>A0A9C7PVI6</accession>
<dbReference type="SFLD" id="SFLDS00029">
    <property type="entry name" value="Radical_SAM"/>
    <property type="match status" value="1"/>
</dbReference>
<keyword evidence="9" id="KW-0496">Mitochondrion</keyword>
<dbReference type="OrthoDB" id="3231at2759"/>
<dbReference type="PROSITE" id="PS51918">
    <property type="entry name" value="RADICAL_SAM"/>
    <property type="match status" value="1"/>
</dbReference>
<feature type="binding site" evidence="9">
    <location>
        <position position="128"/>
    </location>
    <ligand>
        <name>[4Fe-4S] cluster</name>
        <dbReference type="ChEBI" id="CHEBI:49883"/>
        <label>2</label>
        <note>4Fe-4S-S-AdoMet</note>
    </ligand>
</feature>
<evidence type="ECO:0000259" key="10">
    <source>
        <dbReference type="PROSITE" id="PS51918"/>
    </source>
</evidence>
<comment type="cofactor">
    <cofactor evidence="9">
        <name>[4Fe-4S] cluster</name>
        <dbReference type="ChEBI" id="CHEBI:49883"/>
    </cofactor>
    <text evidence="9">Binds 2 [4Fe-4S] clusters per subunit. One cluster is coordinated with 3 cysteines and an exchangeable S-adenosyl-L-methionine.</text>
</comment>
<feature type="binding site" evidence="9">
    <location>
        <position position="132"/>
    </location>
    <ligand>
        <name>[4Fe-4S] cluster</name>
        <dbReference type="ChEBI" id="CHEBI:49883"/>
        <label>2</label>
        <note>4Fe-4S-S-AdoMet</note>
    </ligand>
</feature>
<evidence type="ECO:0000313" key="12">
    <source>
        <dbReference type="Proteomes" id="UP001061958"/>
    </source>
</evidence>
<evidence type="ECO:0000256" key="2">
    <source>
        <dbReference type="ARBA" id="ARBA00022485"/>
    </source>
</evidence>
<feature type="binding site" evidence="9">
    <location>
        <position position="102"/>
    </location>
    <ligand>
        <name>[4Fe-4S] cluster</name>
        <dbReference type="ChEBI" id="CHEBI:49883"/>
        <label>1</label>
    </ligand>
</feature>
<reference evidence="11" key="1">
    <citation type="journal article" date="2022" name="Proc. Natl. Acad. Sci. U.S.A.">
        <title>Life cycle and functional genomics of the unicellular red alga Galdieria for elucidating algal and plant evolution and industrial use.</title>
        <authorList>
            <person name="Hirooka S."/>
            <person name="Itabashi T."/>
            <person name="Ichinose T.M."/>
            <person name="Onuma R."/>
            <person name="Fujiwara T."/>
            <person name="Yamashita S."/>
            <person name="Jong L.W."/>
            <person name="Tomita R."/>
            <person name="Iwane A.H."/>
            <person name="Miyagishima S.Y."/>
        </authorList>
    </citation>
    <scope>NUCLEOTIDE SEQUENCE</scope>
    <source>
        <strain evidence="11">NBRC 102759</strain>
    </source>
</reference>
<keyword evidence="4 9" id="KW-0949">S-adenosyl-L-methionine</keyword>
<dbReference type="GO" id="GO:0009249">
    <property type="term" value="P:protein lipoylation"/>
    <property type="evidence" value="ECO:0007669"/>
    <property type="project" value="UniProtKB-UniRule"/>
</dbReference>
<dbReference type="GO" id="GO:0016992">
    <property type="term" value="F:lipoate synthase activity"/>
    <property type="evidence" value="ECO:0007669"/>
    <property type="project" value="UniProtKB-UniRule"/>
</dbReference>
<evidence type="ECO:0000256" key="6">
    <source>
        <dbReference type="ARBA" id="ARBA00023004"/>
    </source>
</evidence>
<evidence type="ECO:0000256" key="3">
    <source>
        <dbReference type="ARBA" id="ARBA00022679"/>
    </source>
</evidence>
<dbReference type="InterPro" id="IPR013785">
    <property type="entry name" value="Aldolase_TIM"/>
</dbReference>
<gene>
    <name evidence="11" type="ORF">GpartN1_g2972.t1</name>
</gene>
<evidence type="ECO:0000256" key="9">
    <source>
        <dbReference type="HAMAP-Rule" id="MF_03123"/>
    </source>
</evidence>
<dbReference type="CDD" id="cd01335">
    <property type="entry name" value="Radical_SAM"/>
    <property type="match status" value="1"/>
</dbReference>
<dbReference type="SFLD" id="SFLDF00271">
    <property type="entry name" value="lipoyl_synthase"/>
    <property type="match status" value="1"/>
</dbReference>
<protein>
    <recommendedName>
        <fullName evidence="9">Lipoyl synthase, mitochondrial</fullName>
        <ecNumber evidence="9">2.8.1.8</ecNumber>
    </recommendedName>
    <alternativeName>
        <fullName evidence="9">Lipoate synthase</fullName>
        <shortName evidence="9">LS</shortName>
        <shortName evidence="9">Lip-syn</shortName>
    </alternativeName>
    <alternativeName>
        <fullName evidence="9">Lipoic acid synthase</fullName>
    </alternativeName>
</protein>
<proteinExistence type="inferred from homology"/>
<keyword evidence="6 9" id="KW-0408">Iron</keyword>
<dbReference type="InterPro" id="IPR058240">
    <property type="entry name" value="rSAM_sf"/>
</dbReference>
<evidence type="ECO:0000256" key="5">
    <source>
        <dbReference type="ARBA" id="ARBA00022723"/>
    </source>
</evidence>
<dbReference type="SMART" id="SM00729">
    <property type="entry name" value="Elp3"/>
    <property type="match status" value="1"/>
</dbReference>
<name>A0A9C7PVI6_9RHOD</name>
<dbReference type="HAMAP" id="MF_00206">
    <property type="entry name" value="Lipoyl_synth"/>
    <property type="match status" value="1"/>
</dbReference>
<evidence type="ECO:0000256" key="7">
    <source>
        <dbReference type="ARBA" id="ARBA00023014"/>
    </source>
</evidence>
<dbReference type="Pfam" id="PF04055">
    <property type="entry name" value="Radical_SAM"/>
    <property type="match status" value="1"/>
</dbReference>
<dbReference type="InterPro" id="IPR007197">
    <property type="entry name" value="rSAM"/>
</dbReference>
<reference evidence="11" key="2">
    <citation type="submission" date="2022-01" db="EMBL/GenBank/DDBJ databases">
        <authorList>
            <person name="Hirooka S."/>
            <person name="Miyagishima S.Y."/>
        </authorList>
    </citation>
    <scope>NUCLEOTIDE SEQUENCE</scope>
    <source>
        <strain evidence="11">NBRC 102759</strain>
    </source>
</reference>
<comment type="caution">
    <text evidence="11">The sequence shown here is derived from an EMBL/GenBank/DDBJ whole genome shotgun (WGS) entry which is preliminary data.</text>
</comment>